<dbReference type="InterPro" id="IPR055098">
    <property type="entry name" value="Ig_NUP210_3rd"/>
</dbReference>
<dbReference type="OrthoDB" id="361283at2759"/>
<dbReference type="Pfam" id="PF26184">
    <property type="entry name" value="Ig_NUP210_8th"/>
    <property type="match status" value="1"/>
</dbReference>
<dbReference type="PANTHER" id="PTHR23019:SF2">
    <property type="entry name" value="NUCLEAR PORE MEMBRANE GLYCOPROTEIN 210"/>
    <property type="match status" value="1"/>
</dbReference>
<accession>A0A8T2N4K8</accession>
<dbReference type="Pfam" id="PF22967">
    <property type="entry name" value="Ig_NUP210_1st"/>
    <property type="match status" value="1"/>
</dbReference>
<evidence type="ECO:0000313" key="10">
    <source>
        <dbReference type="EMBL" id="KAG9335153.1"/>
    </source>
</evidence>
<evidence type="ECO:0000256" key="3">
    <source>
        <dbReference type="ARBA" id="ARBA00022692"/>
    </source>
</evidence>
<dbReference type="InterPro" id="IPR056897">
    <property type="entry name" value="Ig_NUP210_4th"/>
</dbReference>
<evidence type="ECO:0000256" key="8">
    <source>
        <dbReference type="ARBA" id="ARBA00023242"/>
    </source>
</evidence>
<evidence type="ECO:0000313" key="11">
    <source>
        <dbReference type="Proteomes" id="UP000824540"/>
    </source>
</evidence>
<reference evidence="10" key="1">
    <citation type="thesis" date="2021" institute="BYU ScholarsArchive" country="Provo, UT, USA">
        <title>Applications of and Algorithms for Genome Assembly and Genomic Analyses with an Emphasis on Marine Teleosts.</title>
        <authorList>
            <person name="Pickett B.D."/>
        </authorList>
    </citation>
    <scope>NUCLEOTIDE SEQUENCE</scope>
    <source>
        <strain evidence="10">HI-2016</strain>
    </source>
</reference>
<evidence type="ECO:0000256" key="5">
    <source>
        <dbReference type="ARBA" id="ARBA00022989"/>
    </source>
</evidence>
<dbReference type="Pfam" id="PF26181">
    <property type="entry name" value="Ig_NUP210_13th"/>
    <property type="match status" value="1"/>
</dbReference>
<gene>
    <name evidence="10" type="ORF">JZ751_005626</name>
</gene>
<dbReference type="Pfam" id="PF24991">
    <property type="entry name" value="Ig_NUP210_4th"/>
    <property type="match status" value="1"/>
</dbReference>
<evidence type="ECO:0000256" key="1">
    <source>
        <dbReference type="ARBA" id="ARBA00004590"/>
    </source>
</evidence>
<keyword evidence="5" id="KW-1133">Transmembrane helix</keyword>
<dbReference type="Pfam" id="PF02368">
    <property type="entry name" value="Big_2"/>
    <property type="match status" value="1"/>
</dbReference>
<dbReference type="Pfam" id="PF26182">
    <property type="entry name" value="Ig_NUP210_5th"/>
    <property type="match status" value="1"/>
</dbReference>
<evidence type="ECO:0000256" key="7">
    <source>
        <dbReference type="ARBA" id="ARBA00023180"/>
    </source>
</evidence>
<dbReference type="Pfam" id="PF26183">
    <property type="entry name" value="Ig_NUP210_14th"/>
    <property type="match status" value="1"/>
</dbReference>
<dbReference type="EMBL" id="JAFBMS010000128">
    <property type="protein sequence ID" value="KAG9335153.1"/>
    <property type="molecule type" value="Genomic_DNA"/>
</dbReference>
<evidence type="ECO:0000256" key="6">
    <source>
        <dbReference type="ARBA" id="ARBA00023136"/>
    </source>
</evidence>
<feature type="domain" description="BIG2" evidence="9">
    <location>
        <begin position="417"/>
        <end position="494"/>
    </location>
</feature>
<evidence type="ECO:0000256" key="4">
    <source>
        <dbReference type="ARBA" id="ARBA00022729"/>
    </source>
</evidence>
<dbReference type="InterPro" id="IPR003343">
    <property type="entry name" value="Big_2"/>
</dbReference>
<comment type="subcellular location">
    <subcellularLocation>
        <location evidence="1">Nucleus membrane</location>
        <topology evidence="1">Single-pass membrane protein</topology>
    </subcellularLocation>
</comment>
<evidence type="ECO:0000259" key="9">
    <source>
        <dbReference type="SMART" id="SM00635"/>
    </source>
</evidence>
<comment type="caution">
    <text evidence="10">The sequence shown here is derived from an EMBL/GenBank/DDBJ whole genome shotgun (WGS) entry which is preliminary data.</text>
</comment>
<dbReference type="GO" id="GO:0031965">
    <property type="term" value="C:nuclear membrane"/>
    <property type="evidence" value="ECO:0007669"/>
    <property type="project" value="UniProtKB-SubCell"/>
</dbReference>
<name>A0A8T2N4K8_9TELE</name>
<dbReference type="InterPro" id="IPR055099">
    <property type="entry name" value="Ig_NUP210_7th"/>
</dbReference>
<dbReference type="InterPro" id="IPR056899">
    <property type="entry name" value="Ig_NUP210_9th"/>
</dbReference>
<dbReference type="InterPro" id="IPR055095">
    <property type="entry name" value="NUP210_Ig_C"/>
</dbReference>
<dbReference type="Pfam" id="PF22969">
    <property type="entry name" value="Ig_NUP210_2nd"/>
    <property type="match status" value="1"/>
</dbReference>
<dbReference type="Proteomes" id="UP000824540">
    <property type="component" value="Unassembled WGS sequence"/>
</dbReference>
<dbReference type="Pfam" id="PF22957">
    <property type="entry name" value="NUP210_Ig"/>
    <property type="match status" value="1"/>
</dbReference>
<keyword evidence="7" id="KW-0325">Glycoprotein</keyword>
<sequence>MAIRALHHICIVFLISVTVIPSIVYSSSASKLNIPKVLLPLARTTRINFTLEATDGCYRWAVLQARSSHPTRLTSIIMAEDILTGQVLRCDAIVDIISEIQIVSTTRELHLEDSPLELKIQALDSEGNTFSTLAGLGFDWTIVKDAETARFSDSHNALRVLKFSESTYTPPGYISQMEKVGKQGDIILVSGIKTGNAKLKAKLHEDVSPAEVRLLILENILLSPASDVYLLAGTSIRYSVLKIRQGKITELSMPCEQYELQLQNGVLESDGDPALGVAKLDPASSTVLALQEGHVNVGASRLPNSTLYVVEAGYLGFKIQPGDRWALQTSGVYEITIEVYDKSSNKVHLADNIRIDAAFPEEYFQVLHSSLNGSYHRVKTLKHGQTAINAALTSVVDQDGGVHIIPVPVRSQQEAEIYNPIILSPKILTFPWQPKVGAYQYTIKATGGSGNFTWSSSNQAVATVTVKGVMTTVSDIGISVIQARDVQNPLHYGEMKVYVVEPVGMEFTPCQVEVRQGLALDLPLRIFGLLSAESEERVMLSDCSHFQLQVEMETQGVFQLLQGRLAPGVGHCSGVRVEGLAPGHTTLQVTYTHGPVHLSAKITIAAYLPLKAVDPVSVAVVTLGSSKDMLFEGGPKPWVLEPSKFFRNLTAEDTSSVSLELCGPTSRNYGQHWVRATCRALGEQVLAVTVGNQPSVTNPFPATEPAVVKFVCAPPSRLTLVPIYGSPQLDLSCPLLQQNKQMVPVSNYRNPVLDLAAYDQQGRRFDNFSSLSIVWESSRAALASIQPTMPMKLSLTEDRNGQKKLHGLQTVVVHHESGVAAITVTAVGYQVPHIDTAKVHRPYDPLTAISATLELLLVEDVRVNPQALTLYNHPDVRVRPLQPGLVQVMVHDLCLAFPAPATAAVRVSDIAEVYIRVVDKVEIGKSVKAYVRVLDDNKQPFLAKYFPLMQLKLKAVSAIVSLSHLAESSEADTATFLVRGMTVGQTTLSAVVLDKSGRKIMSAPQQIEVFPPFKLLPRRLCVIVGAMMQITSEGGPPQSNIIFSIGNDNIATVNSIGHVRGVAVGNVTVTGLVQAVDAESGKQVVVSQVMQTCMQVAVFQMPVYVMGMTSSQTPFSFGSALPGLTFHWSTSKRDVLQLQTRHSEAFLLLPAEHNFAMSVHGRTKGRTGLKVVVKATDPLAGHLEGNRVELSDEIQIQVYDRLHLLSPKVETDEILMDGVGKLSYHVLDCPDKMGLVQVDDAGHLSSGSLTGSASLQVTSLEPFGINQTVIVAVKVVPVSYIRFSTSPVLYTSNRETLSAVPLGTILTFTVHFHDSTGDVLHGHNSALNFATNRDDLILVGRGPGNATLTVRTVNVGVTLLGVWDTEQMGVADFLAVPVQHAIYPEEAQSLVVGDVICFSAQLVNQEGLPGTWSSSADGVLEVDPRTGVGVARDSGTVTVFYEIPGQLKTYREVVVGAATKTTVMAHSAVVREGQEARVLVTTREQGTNLIGSCSPAQTDAILQLQPQSSISCQLHFSSDVIEFPAHEVFATQAGFDSSSGFYTCSISQRAVTDQQLRALTLSTTQLVVRAAVEGSSFSGEQISAHLPISPGLYADQKDLLLSPQHPSADLTVYGSPTLLSSLEVSSSSPAVLVQEQGVFRGNPSFARFTVTIADTRLAVQDPTSAVISMTTSPSSGQPLLLPVTIIPAADHITAMQGNRLIILHSSRRLRPLQVPTATTVLKKQG</sequence>
<dbReference type="Pfam" id="PF22963">
    <property type="entry name" value="Ig_NUP210_3rd"/>
    <property type="match status" value="1"/>
</dbReference>
<keyword evidence="3" id="KW-0812">Transmembrane</keyword>
<keyword evidence="6" id="KW-0472">Membrane</keyword>
<dbReference type="Pfam" id="PF24935">
    <property type="entry name" value="Ig_NUP210_6th"/>
    <property type="match status" value="1"/>
</dbReference>
<dbReference type="SUPFAM" id="SSF49373">
    <property type="entry name" value="Invasin/intimin cell-adhesion fragments"/>
    <property type="match status" value="2"/>
</dbReference>
<feature type="domain" description="BIG2" evidence="9">
    <location>
        <begin position="1009"/>
        <end position="1083"/>
    </location>
</feature>
<dbReference type="InterPro" id="IPR057586">
    <property type="entry name" value="Ig_NUP210_16th"/>
</dbReference>
<dbReference type="InterPro" id="IPR055094">
    <property type="entry name" value="NUP210_Ig15"/>
</dbReference>
<keyword evidence="4" id="KW-0732">Signal</keyword>
<comment type="similarity">
    <text evidence="2">Belongs to the NUP210 family.</text>
</comment>
<dbReference type="Pfam" id="PF22962">
    <property type="entry name" value="Ig_NUP210_7th"/>
    <property type="match status" value="1"/>
</dbReference>
<dbReference type="Pfam" id="PF25354">
    <property type="entry name" value="Ig_NUP210_16th"/>
    <property type="match status" value="1"/>
</dbReference>
<dbReference type="InterPro" id="IPR055097">
    <property type="entry name" value="Ig_NUP210_2nd"/>
</dbReference>
<dbReference type="Gene3D" id="2.60.40.1080">
    <property type="match status" value="1"/>
</dbReference>
<evidence type="ECO:0000256" key="2">
    <source>
        <dbReference type="ARBA" id="ARBA00007313"/>
    </source>
</evidence>
<dbReference type="InterPro" id="IPR055096">
    <property type="entry name" value="Ig_NUP210_1st"/>
</dbReference>
<dbReference type="Pfam" id="PF24902">
    <property type="entry name" value="Ig_NUP210_9th"/>
    <property type="match status" value="1"/>
</dbReference>
<proteinExistence type="inferred from homology"/>
<dbReference type="InterPro" id="IPR008964">
    <property type="entry name" value="Invasin/intimin_cell_adhesion"/>
</dbReference>
<protein>
    <recommendedName>
        <fullName evidence="9">BIG2 domain-containing protein</fullName>
    </recommendedName>
</protein>
<dbReference type="InterPro" id="IPR056898">
    <property type="entry name" value="Ig_NUP210_6th"/>
</dbReference>
<dbReference type="InterPro" id="IPR045197">
    <property type="entry name" value="NUP210-like"/>
</dbReference>
<organism evidence="10 11">
    <name type="scientific">Albula glossodonta</name>
    <name type="common">roundjaw bonefish</name>
    <dbReference type="NCBI Taxonomy" id="121402"/>
    <lineage>
        <taxon>Eukaryota</taxon>
        <taxon>Metazoa</taxon>
        <taxon>Chordata</taxon>
        <taxon>Craniata</taxon>
        <taxon>Vertebrata</taxon>
        <taxon>Euteleostomi</taxon>
        <taxon>Actinopterygii</taxon>
        <taxon>Neopterygii</taxon>
        <taxon>Teleostei</taxon>
        <taxon>Albuliformes</taxon>
        <taxon>Albulidae</taxon>
        <taxon>Albula</taxon>
    </lineage>
</organism>
<dbReference type="FunFam" id="2.60.40.1080:FF:000007">
    <property type="entry name" value="Nuclear Pore complex Protein"/>
    <property type="match status" value="1"/>
</dbReference>
<dbReference type="PANTHER" id="PTHR23019">
    <property type="entry name" value="NUCLEAR PORE MEMBRANE GLYCOPROTEIN GP210-RELATED"/>
    <property type="match status" value="1"/>
</dbReference>
<dbReference type="Pfam" id="PF22959">
    <property type="entry name" value="Ig_NUP210_15th"/>
    <property type="match status" value="1"/>
</dbReference>
<dbReference type="SMART" id="SM00635">
    <property type="entry name" value="BID_2"/>
    <property type="match status" value="2"/>
</dbReference>
<dbReference type="InterPro" id="IPR058779">
    <property type="entry name" value="Ig_NUP210_13th"/>
</dbReference>
<keyword evidence="8" id="KW-0539">Nucleus</keyword>
<keyword evidence="11" id="KW-1185">Reference proteome</keyword>
<dbReference type="GO" id="GO:0005643">
    <property type="term" value="C:nuclear pore"/>
    <property type="evidence" value="ECO:0007669"/>
    <property type="project" value="TreeGrafter"/>
</dbReference>